<reference evidence="2" key="1">
    <citation type="submission" date="2021-02" db="EMBL/GenBank/DDBJ databases">
        <title>Genomic Encyclopedia of Type Strains, Phase IV (KMG-V): Genome sequencing to study the core and pangenomes of soil and plant-associated prokaryotes.</title>
        <authorList>
            <person name="Whitman W."/>
        </authorList>
    </citation>
    <scope>NUCLEOTIDE SEQUENCE</scope>
    <source>
        <strain evidence="2">USDA 406</strain>
    </source>
</reference>
<protein>
    <submittedName>
        <fullName evidence="2">Uncharacterized protein</fullName>
    </submittedName>
</protein>
<comment type="caution">
    <text evidence="2">The sequence shown here is derived from an EMBL/GenBank/DDBJ whole genome shotgun (WGS) entry which is preliminary data.</text>
</comment>
<gene>
    <name evidence="2" type="ORF">JOH49_002468</name>
</gene>
<name>A0A1E3EE55_BRAEL</name>
<evidence type="ECO:0000256" key="1">
    <source>
        <dbReference type="SAM" id="MobiDB-lite"/>
    </source>
</evidence>
<feature type="region of interest" description="Disordered" evidence="1">
    <location>
        <begin position="58"/>
        <end position="94"/>
    </location>
</feature>
<sequence>MPDIDQSEILDGECTGDAAAASTALVPLAATTHWAPKIPLPHADPSFVAHLIATAAHEPQTRGQRRGSLADAQSAYGPHVDERRSVARRTRQII</sequence>
<dbReference type="EMBL" id="JAFICZ010000001">
    <property type="protein sequence ID" value="MBP1292715.1"/>
    <property type="molecule type" value="Genomic_DNA"/>
</dbReference>
<dbReference type="RefSeq" id="WP_069279792.1">
    <property type="nucleotide sequence ID" value="NZ_JAFICZ010000001.1"/>
</dbReference>
<organism evidence="2 3">
    <name type="scientific">Bradyrhizobium elkanii</name>
    <dbReference type="NCBI Taxonomy" id="29448"/>
    <lineage>
        <taxon>Bacteria</taxon>
        <taxon>Pseudomonadati</taxon>
        <taxon>Pseudomonadota</taxon>
        <taxon>Alphaproteobacteria</taxon>
        <taxon>Hyphomicrobiales</taxon>
        <taxon>Nitrobacteraceae</taxon>
        <taxon>Bradyrhizobium</taxon>
    </lineage>
</organism>
<dbReference type="eggNOG" id="ENOG50312EK">
    <property type="taxonomic scope" value="Bacteria"/>
</dbReference>
<dbReference type="AlphaFoldDB" id="A0A1E3EE55"/>
<dbReference type="Proteomes" id="UP000673383">
    <property type="component" value="Unassembled WGS sequence"/>
</dbReference>
<evidence type="ECO:0000313" key="2">
    <source>
        <dbReference type="EMBL" id="MBP1292715.1"/>
    </source>
</evidence>
<dbReference type="OrthoDB" id="8244495at2"/>
<accession>A0A1E3EE55</accession>
<proteinExistence type="predicted"/>
<evidence type="ECO:0000313" key="3">
    <source>
        <dbReference type="Proteomes" id="UP000673383"/>
    </source>
</evidence>